<evidence type="ECO:0000313" key="2">
    <source>
        <dbReference type="Proteomes" id="UP000184028"/>
    </source>
</evidence>
<reference evidence="2" key="1">
    <citation type="submission" date="2016-11" db="EMBL/GenBank/DDBJ databases">
        <authorList>
            <person name="Varghese N."/>
            <person name="Submissions S."/>
        </authorList>
    </citation>
    <scope>NUCLEOTIDE SEQUENCE [LARGE SCALE GENOMIC DNA]</scope>
    <source>
        <strain evidence="2">DSM 24724</strain>
    </source>
</reference>
<name>A0A1M7L2R5_9FLAO</name>
<dbReference type="EMBL" id="FRBT01000008">
    <property type="protein sequence ID" value="SHM72201.1"/>
    <property type="molecule type" value="Genomic_DNA"/>
</dbReference>
<proteinExistence type="predicted"/>
<protein>
    <submittedName>
        <fullName evidence="1">Uncharacterized protein</fullName>
    </submittedName>
</protein>
<keyword evidence="2" id="KW-1185">Reference proteome</keyword>
<accession>A0A1M7L2R5</accession>
<dbReference type="RefSeq" id="WP_068844869.1">
    <property type="nucleotide sequence ID" value="NZ_FRBT01000008.1"/>
</dbReference>
<sequence length="79" mass="8872">MKTSRLRRLSICITDLENIPPEKITIAGNGKKYTSLTTWDYEGEHTNDHDFSVSVTRSPQEKQDGIPVMYIGAGLIIGY</sequence>
<evidence type="ECO:0000313" key="1">
    <source>
        <dbReference type="EMBL" id="SHM72201.1"/>
    </source>
</evidence>
<dbReference type="AlphaFoldDB" id="A0A1M7L2R5"/>
<dbReference type="STRING" id="946677.SAMN05444484_108238"/>
<gene>
    <name evidence="1" type="ORF">SAMN05444484_108238</name>
</gene>
<dbReference type="OrthoDB" id="1366967at2"/>
<dbReference type="Proteomes" id="UP000184028">
    <property type="component" value="Unassembled WGS sequence"/>
</dbReference>
<organism evidence="1 2">
    <name type="scientific">Flavobacterium chilense</name>
    <dbReference type="NCBI Taxonomy" id="946677"/>
    <lineage>
        <taxon>Bacteria</taxon>
        <taxon>Pseudomonadati</taxon>
        <taxon>Bacteroidota</taxon>
        <taxon>Flavobacteriia</taxon>
        <taxon>Flavobacteriales</taxon>
        <taxon>Flavobacteriaceae</taxon>
        <taxon>Flavobacterium</taxon>
    </lineage>
</organism>